<reference evidence="1 2" key="1">
    <citation type="journal article" date="2016" name="Mol. Biol. Evol.">
        <title>Comparative Genomics of Early-Diverging Mushroom-Forming Fungi Provides Insights into the Origins of Lignocellulose Decay Capabilities.</title>
        <authorList>
            <person name="Nagy L.G."/>
            <person name="Riley R."/>
            <person name="Tritt A."/>
            <person name="Adam C."/>
            <person name="Daum C."/>
            <person name="Floudas D."/>
            <person name="Sun H."/>
            <person name="Yadav J.S."/>
            <person name="Pangilinan J."/>
            <person name="Larsson K.H."/>
            <person name="Matsuura K."/>
            <person name="Barry K."/>
            <person name="Labutti K."/>
            <person name="Kuo R."/>
            <person name="Ohm R.A."/>
            <person name="Bhattacharya S.S."/>
            <person name="Shirouzu T."/>
            <person name="Yoshinaga Y."/>
            <person name="Martin F.M."/>
            <person name="Grigoriev I.V."/>
            <person name="Hibbett D.S."/>
        </authorList>
    </citation>
    <scope>NUCLEOTIDE SEQUENCE [LARGE SCALE GENOMIC DNA]</scope>
    <source>
        <strain evidence="1 2">CBS 109695</strain>
    </source>
</reference>
<gene>
    <name evidence="1" type="ORF">FIBSPDRAFT_762881</name>
</gene>
<evidence type="ECO:0000313" key="2">
    <source>
        <dbReference type="Proteomes" id="UP000076532"/>
    </source>
</evidence>
<feature type="non-terminal residue" evidence="1">
    <location>
        <position position="196"/>
    </location>
</feature>
<proteinExistence type="predicted"/>
<dbReference type="OrthoDB" id="3269001at2759"/>
<dbReference type="EMBL" id="KV417750">
    <property type="protein sequence ID" value="KZP07469.1"/>
    <property type="molecule type" value="Genomic_DNA"/>
</dbReference>
<name>A0A167XQX5_9AGAM</name>
<evidence type="ECO:0000313" key="1">
    <source>
        <dbReference type="EMBL" id="KZP07469.1"/>
    </source>
</evidence>
<evidence type="ECO:0008006" key="3">
    <source>
        <dbReference type="Google" id="ProtNLM"/>
    </source>
</evidence>
<organism evidence="1 2">
    <name type="scientific">Athelia psychrophila</name>
    <dbReference type="NCBI Taxonomy" id="1759441"/>
    <lineage>
        <taxon>Eukaryota</taxon>
        <taxon>Fungi</taxon>
        <taxon>Dikarya</taxon>
        <taxon>Basidiomycota</taxon>
        <taxon>Agaricomycotina</taxon>
        <taxon>Agaricomycetes</taxon>
        <taxon>Agaricomycetidae</taxon>
        <taxon>Atheliales</taxon>
        <taxon>Atheliaceae</taxon>
        <taxon>Athelia</taxon>
    </lineage>
</organism>
<keyword evidence="2" id="KW-1185">Reference proteome</keyword>
<accession>A0A167XQX5</accession>
<protein>
    <recommendedName>
        <fullName evidence="3">DUF4218 domain-containing protein</fullName>
    </recommendedName>
</protein>
<sequence length="196" mass="22718">MSCEEIIGCEYIDEVESLYKWNIGDDGVTGEEIKQLHAALRSTIRPTWQRGPPLNFGCAAHGKLKADQWRSAIEFDVPAFLAQLWSYSDAEVRIDEKKRWRRQVLASTMLLATAIRWGTSDIASQSHAHNYTQYMMAYLEILLHLYPSFKLRPNHHAALHIGFFLREYGPMRGWWMYPFERIIGILQKTNTNSKLG</sequence>
<dbReference type="AlphaFoldDB" id="A0A167XQX5"/>
<dbReference type="Proteomes" id="UP000076532">
    <property type="component" value="Unassembled WGS sequence"/>
</dbReference>